<comment type="caution">
    <text evidence="1">The sequence shown here is derived from an EMBL/GenBank/DDBJ whole genome shotgun (WGS) entry which is preliminary data.</text>
</comment>
<evidence type="ECO:0000313" key="2">
    <source>
        <dbReference type="Proteomes" id="UP001396334"/>
    </source>
</evidence>
<dbReference type="Proteomes" id="UP001396334">
    <property type="component" value="Unassembled WGS sequence"/>
</dbReference>
<dbReference type="EMBL" id="JBBPBN010000090">
    <property type="protein sequence ID" value="KAK8981027.1"/>
    <property type="molecule type" value="Genomic_DNA"/>
</dbReference>
<gene>
    <name evidence="1" type="ORF">V6N11_059716</name>
</gene>
<proteinExistence type="predicted"/>
<dbReference type="SUPFAM" id="SSF53756">
    <property type="entry name" value="UDP-Glycosyltransferase/glycogen phosphorylase"/>
    <property type="match status" value="1"/>
</dbReference>
<dbReference type="Gene3D" id="3.40.50.2000">
    <property type="entry name" value="Glycogen Phosphorylase B"/>
    <property type="match status" value="2"/>
</dbReference>
<evidence type="ECO:0000313" key="1">
    <source>
        <dbReference type="EMBL" id="KAK8981027.1"/>
    </source>
</evidence>
<sequence>MKWRDEDKYGVMVNREQIVEAIDTVMDGKMTRKRVMELGVLANKAFGNNGSSCLNVKRLIQDIKQISGKKFVEA</sequence>
<accession>A0ABR2NXX0</accession>
<organism evidence="1 2">
    <name type="scientific">Hibiscus sabdariffa</name>
    <name type="common">roselle</name>
    <dbReference type="NCBI Taxonomy" id="183260"/>
    <lineage>
        <taxon>Eukaryota</taxon>
        <taxon>Viridiplantae</taxon>
        <taxon>Streptophyta</taxon>
        <taxon>Embryophyta</taxon>
        <taxon>Tracheophyta</taxon>
        <taxon>Spermatophyta</taxon>
        <taxon>Magnoliopsida</taxon>
        <taxon>eudicotyledons</taxon>
        <taxon>Gunneridae</taxon>
        <taxon>Pentapetalae</taxon>
        <taxon>rosids</taxon>
        <taxon>malvids</taxon>
        <taxon>Malvales</taxon>
        <taxon>Malvaceae</taxon>
        <taxon>Malvoideae</taxon>
        <taxon>Hibiscus</taxon>
    </lineage>
</organism>
<name>A0ABR2NXX0_9ROSI</name>
<protein>
    <recommendedName>
        <fullName evidence="3">UDP-glycosyltransferase</fullName>
    </recommendedName>
</protein>
<evidence type="ECO:0008006" key="3">
    <source>
        <dbReference type="Google" id="ProtNLM"/>
    </source>
</evidence>
<reference evidence="1 2" key="1">
    <citation type="journal article" date="2024" name="G3 (Bethesda)">
        <title>Genome assembly of Hibiscus sabdariffa L. provides insights into metabolisms of medicinal natural products.</title>
        <authorList>
            <person name="Kim T."/>
        </authorList>
    </citation>
    <scope>NUCLEOTIDE SEQUENCE [LARGE SCALE GENOMIC DNA]</scope>
    <source>
        <strain evidence="1">TK-2024</strain>
        <tissue evidence="1">Old leaves</tissue>
    </source>
</reference>
<keyword evidence="2" id="KW-1185">Reference proteome</keyword>